<name>A0ACB9FAM0_CICIN</name>
<evidence type="ECO:0000313" key="1">
    <source>
        <dbReference type="EMBL" id="KAI3768369.1"/>
    </source>
</evidence>
<reference evidence="2" key="1">
    <citation type="journal article" date="2022" name="Mol. Ecol. Resour.">
        <title>The genomes of chicory, endive, great burdock and yacon provide insights into Asteraceae palaeo-polyploidization history and plant inulin production.</title>
        <authorList>
            <person name="Fan W."/>
            <person name="Wang S."/>
            <person name="Wang H."/>
            <person name="Wang A."/>
            <person name="Jiang F."/>
            <person name="Liu H."/>
            <person name="Zhao H."/>
            <person name="Xu D."/>
            <person name="Zhang Y."/>
        </authorList>
    </citation>
    <scope>NUCLEOTIDE SEQUENCE [LARGE SCALE GENOMIC DNA]</scope>
    <source>
        <strain evidence="2">cv. Punajuju</strain>
    </source>
</reference>
<evidence type="ECO:0000313" key="2">
    <source>
        <dbReference type="Proteomes" id="UP001055811"/>
    </source>
</evidence>
<dbReference type="Proteomes" id="UP001055811">
    <property type="component" value="Linkage Group LG03"/>
</dbReference>
<accession>A0ACB9FAM0</accession>
<sequence length="135" mass="15145">MPRSSRTGTPLELDSEIEKTAKRLRKQAKLRKKQQASQTASSSNPPIIDIWQDLSSSETETESESDNNDPHTPPSQTNHTPMAENPPQERTLRQWATQDVTQQPLSLHNSVGCFFLSPSLMHCGHCIYFKLGDGE</sequence>
<reference evidence="1 2" key="2">
    <citation type="journal article" date="2022" name="Mol. Ecol. Resour.">
        <title>The genomes of chicory, endive, great burdock and yacon provide insights into Asteraceae paleo-polyploidization history and plant inulin production.</title>
        <authorList>
            <person name="Fan W."/>
            <person name="Wang S."/>
            <person name="Wang H."/>
            <person name="Wang A."/>
            <person name="Jiang F."/>
            <person name="Liu H."/>
            <person name="Zhao H."/>
            <person name="Xu D."/>
            <person name="Zhang Y."/>
        </authorList>
    </citation>
    <scope>NUCLEOTIDE SEQUENCE [LARGE SCALE GENOMIC DNA]</scope>
    <source>
        <strain evidence="2">cv. Punajuju</strain>
        <tissue evidence="1">Leaves</tissue>
    </source>
</reference>
<keyword evidence="2" id="KW-1185">Reference proteome</keyword>
<protein>
    <submittedName>
        <fullName evidence="1">Uncharacterized protein</fullName>
    </submittedName>
</protein>
<dbReference type="EMBL" id="CM042011">
    <property type="protein sequence ID" value="KAI3768369.1"/>
    <property type="molecule type" value="Genomic_DNA"/>
</dbReference>
<gene>
    <name evidence="1" type="ORF">L2E82_18984</name>
</gene>
<proteinExistence type="predicted"/>
<comment type="caution">
    <text evidence="1">The sequence shown here is derived from an EMBL/GenBank/DDBJ whole genome shotgun (WGS) entry which is preliminary data.</text>
</comment>
<organism evidence="1 2">
    <name type="scientific">Cichorium intybus</name>
    <name type="common">Chicory</name>
    <dbReference type="NCBI Taxonomy" id="13427"/>
    <lineage>
        <taxon>Eukaryota</taxon>
        <taxon>Viridiplantae</taxon>
        <taxon>Streptophyta</taxon>
        <taxon>Embryophyta</taxon>
        <taxon>Tracheophyta</taxon>
        <taxon>Spermatophyta</taxon>
        <taxon>Magnoliopsida</taxon>
        <taxon>eudicotyledons</taxon>
        <taxon>Gunneridae</taxon>
        <taxon>Pentapetalae</taxon>
        <taxon>asterids</taxon>
        <taxon>campanulids</taxon>
        <taxon>Asterales</taxon>
        <taxon>Asteraceae</taxon>
        <taxon>Cichorioideae</taxon>
        <taxon>Cichorieae</taxon>
        <taxon>Cichoriinae</taxon>
        <taxon>Cichorium</taxon>
    </lineage>
</organism>